<feature type="transmembrane region" description="Helical" evidence="12">
    <location>
        <begin position="90"/>
        <end position="112"/>
    </location>
</feature>
<dbReference type="InterPro" id="IPR051163">
    <property type="entry name" value="Sodium:Solute_Symporter_SSF"/>
</dbReference>
<feature type="transmembrane region" description="Helical" evidence="12">
    <location>
        <begin position="20"/>
        <end position="38"/>
    </location>
</feature>
<dbReference type="Proteomes" id="UP000007110">
    <property type="component" value="Unassembled WGS sequence"/>
</dbReference>
<reference evidence="13" key="2">
    <citation type="submission" date="2021-01" db="UniProtKB">
        <authorList>
            <consortium name="EnsemblMetazoa"/>
        </authorList>
    </citation>
    <scope>IDENTIFICATION</scope>
</reference>
<dbReference type="GO" id="GO:0022857">
    <property type="term" value="F:transmembrane transporter activity"/>
    <property type="evidence" value="ECO:0007669"/>
    <property type="project" value="InterPro"/>
</dbReference>
<evidence type="ECO:0000256" key="1">
    <source>
        <dbReference type="ARBA" id="ARBA00004651"/>
    </source>
</evidence>
<keyword evidence="8" id="KW-0406">Ion transport</keyword>
<keyword evidence="7" id="KW-0915">Sodium</keyword>
<organism evidence="13 14">
    <name type="scientific">Strongylocentrotus purpuratus</name>
    <name type="common">Purple sea urchin</name>
    <dbReference type="NCBI Taxonomy" id="7668"/>
    <lineage>
        <taxon>Eukaryota</taxon>
        <taxon>Metazoa</taxon>
        <taxon>Echinodermata</taxon>
        <taxon>Eleutherozoa</taxon>
        <taxon>Echinozoa</taxon>
        <taxon>Echinoidea</taxon>
        <taxon>Euechinoidea</taxon>
        <taxon>Echinacea</taxon>
        <taxon>Camarodonta</taxon>
        <taxon>Echinidea</taxon>
        <taxon>Strongylocentrotidae</taxon>
        <taxon>Strongylocentrotus</taxon>
    </lineage>
</organism>
<evidence type="ECO:0000256" key="8">
    <source>
        <dbReference type="ARBA" id="ARBA00023065"/>
    </source>
</evidence>
<dbReference type="PANTHER" id="PTHR42985">
    <property type="entry name" value="SODIUM-COUPLED MONOCARBOXYLATE TRANSPORTER"/>
    <property type="match status" value="1"/>
</dbReference>
<keyword evidence="9 12" id="KW-0472">Membrane</keyword>
<feature type="transmembrane region" description="Helical" evidence="12">
    <location>
        <begin position="507"/>
        <end position="529"/>
    </location>
</feature>
<dbReference type="GO" id="GO:0005886">
    <property type="term" value="C:plasma membrane"/>
    <property type="evidence" value="ECO:0007669"/>
    <property type="project" value="UniProtKB-SubCell"/>
</dbReference>
<comment type="subcellular location">
    <subcellularLocation>
        <location evidence="1">Cell membrane</location>
        <topology evidence="1">Multi-pass membrane protein</topology>
    </subcellularLocation>
</comment>
<feature type="transmembrane region" description="Helical" evidence="12">
    <location>
        <begin position="133"/>
        <end position="158"/>
    </location>
</feature>
<keyword evidence="10" id="KW-0739">Sodium transport</keyword>
<evidence type="ECO:0000256" key="9">
    <source>
        <dbReference type="ARBA" id="ARBA00023136"/>
    </source>
</evidence>
<keyword evidence="4" id="KW-1003">Cell membrane</keyword>
<dbReference type="InterPro" id="IPR001734">
    <property type="entry name" value="Na/solute_symporter"/>
</dbReference>
<dbReference type="GO" id="GO:0006814">
    <property type="term" value="P:sodium ion transport"/>
    <property type="evidence" value="ECO:0007669"/>
    <property type="project" value="UniProtKB-KW"/>
</dbReference>
<feature type="transmembrane region" description="Helical" evidence="12">
    <location>
        <begin position="412"/>
        <end position="429"/>
    </location>
</feature>
<feature type="transmembrane region" description="Helical" evidence="12">
    <location>
        <begin position="164"/>
        <end position="183"/>
    </location>
</feature>
<dbReference type="Gene3D" id="1.20.1730.10">
    <property type="entry name" value="Sodium/glucose cotransporter"/>
    <property type="match status" value="1"/>
</dbReference>
<accession>A0A7M7NT54</accession>
<dbReference type="Pfam" id="PF00474">
    <property type="entry name" value="SSF"/>
    <property type="match status" value="1"/>
</dbReference>
<dbReference type="InterPro" id="IPR038377">
    <property type="entry name" value="Na/Glc_symporter_sf"/>
</dbReference>
<feature type="transmembrane region" description="Helical" evidence="12">
    <location>
        <begin position="466"/>
        <end position="487"/>
    </location>
</feature>
<keyword evidence="3" id="KW-0813">Transport</keyword>
<dbReference type="AlphaFoldDB" id="A0A7M7NT54"/>
<dbReference type="PROSITE" id="PS50283">
    <property type="entry name" value="NA_SOLUT_SYMP_3"/>
    <property type="match status" value="1"/>
</dbReference>
<evidence type="ECO:0000256" key="3">
    <source>
        <dbReference type="ARBA" id="ARBA00022448"/>
    </source>
</evidence>
<evidence type="ECO:0000256" key="11">
    <source>
        <dbReference type="RuleBase" id="RU362091"/>
    </source>
</evidence>
<evidence type="ECO:0000256" key="4">
    <source>
        <dbReference type="ARBA" id="ARBA00022475"/>
    </source>
</evidence>
<keyword evidence="6 12" id="KW-1133">Transmembrane helix</keyword>
<proteinExistence type="inferred from homology"/>
<feature type="transmembrane region" description="Helical" evidence="12">
    <location>
        <begin position="59"/>
        <end position="84"/>
    </location>
</feature>
<dbReference type="EnsemblMetazoa" id="XM_030984494">
    <property type="protein sequence ID" value="XP_030840354"/>
    <property type="gene ID" value="LOC578787"/>
</dbReference>
<feature type="transmembrane region" description="Helical" evidence="12">
    <location>
        <begin position="441"/>
        <end position="459"/>
    </location>
</feature>
<evidence type="ECO:0000313" key="14">
    <source>
        <dbReference type="Proteomes" id="UP000007110"/>
    </source>
</evidence>
<feature type="transmembrane region" description="Helical" evidence="12">
    <location>
        <begin position="245"/>
        <end position="263"/>
    </location>
</feature>
<sequence length="612" mass="66765">MDKDNSSQAEVHPFSALDYVIFSSMLVVSTATGLYHAFSGGGQKTTAKFLMADRSMYSIPVAISVLASYVSAITILGIPAEIFIYGIQYWIVIFSFFITIPITALVFIPVFHGLGVTSAYEYLHKRFSMSVRIAGAFLFIIQTLFYMAIVLYAPALAINAVTKFPISATVLLTGAICSIYTALGGIKAVIWTDVFQFTVLFGSLLTVVILGAIQAGGLGYVWQYNKEKGHLNFFEPSADLTQRETFWGLLIGGAFNSLPLWAVSQTAVQRFLTSKTLKDAKRSVWYGLPGNIIMISIVSLCGLVLFAYYNDGSDGHPVHYTPKYSTPDQILIYFVSIEFGHIPGMQGLFVACLFAGTLSTVASGLNALAAVTLVDIVKPWRHWRTGQAESVGLGTAVVDSAQDFKDTVLSKVLTFVYGAGAIGLAFVASKMGSLVQMANTVLGALGGPILGVFTLGLLYKRSNTGGALIGMLVGTYISLWITIGALTHQGEDNYVQQDAFWLYRVSFLWYSMFATMSTLIVGIIVSEVIRLAIVDERYKRVDPLLLATFLRPKGWHKSISATESHDPGVRIGDTVITRLNDDGILVDEEEEPLIESMDDHNVHEMENVGDNM</sequence>
<dbReference type="RefSeq" id="XP_030840354.1">
    <property type="nucleotide sequence ID" value="XM_030984494.1"/>
</dbReference>
<evidence type="ECO:0000313" key="13">
    <source>
        <dbReference type="EnsemblMetazoa" id="XP_030840354"/>
    </source>
</evidence>
<keyword evidence="14" id="KW-1185">Reference proteome</keyword>
<evidence type="ECO:0000256" key="12">
    <source>
        <dbReference type="SAM" id="Phobius"/>
    </source>
</evidence>
<feature type="transmembrane region" description="Helical" evidence="12">
    <location>
        <begin position="284"/>
        <end position="309"/>
    </location>
</feature>
<dbReference type="CDD" id="cd11492">
    <property type="entry name" value="SLC5sbd_NIS-SMVT"/>
    <property type="match status" value="1"/>
</dbReference>
<dbReference type="GeneID" id="578787"/>
<evidence type="ECO:0000256" key="5">
    <source>
        <dbReference type="ARBA" id="ARBA00022692"/>
    </source>
</evidence>
<evidence type="ECO:0000256" key="2">
    <source>
        <dbReference type="ARBA" id="ARBA00006434"/>
    </source>
</evidence>
<dbReference type="PANTHER" id="PTHR42985:SF28">
    <property type="entry name" value="SODIUM-DEPENDENT MULTIVITAMIN TRANSPORTER"/>
    <property type="match status" value="1"/>
</dbReference>
<evidence type="ECO:0000256" key="6">
    <source>
        <dbReference type="ARBA" id="ARBA00022989"/>
    </source>
</evidence>
<reference evidence="14" key="1">
    <citation type="submission" date="2015-02" db="EMBL/GenBank/DDBJ databases">
        <title>Genome sequencing for Strongylocentrotus purpuratus.</title>
        <authorList>
            <person name="Murali S."/>
            <person name="Liu Y."/>
            <person name="Vee V."/>
            <person name="English A."/>
            <person name="Wang M."/>
            <person name="Skinner E."/>
            <person name="Han Y."/>
            <person name="Muzny D.M."/>
            <person name="Worley K.C."/>
            <person name="Gibbs R.A."/>
        </authorList>
    </citation>
    <scope>NUCLEOTIDE SEQUENCE</scope>
</reference>
<comment type="similarity">
    <text evidence="2 11">Belongs to the sodium:solute symporter (SSF) (TC 2.A.21) family.</text>
</comment>
<dbReference type="NCBIfam" id="TIGR00813">
    <property type="entry name" value="sss"/>
    <property type="match status" value="1"/>
</dbReference>
<evidence type="ECO:0000256" key="10">
    <source>
        <dbReference type="ARBA" id="ARBA00023201"/>
    </source>
</evidence>
<keyword evidence="5 12" id="KW-0812">Transmembrane</keyword>
<evidence type="ECO:0000256" key="7">
    <source>
        <dbReference type="ARBA" id="ARBA00023053"/>
    </source>
</evidence>
<feature type="transmembrane region" description="Helical" evidence="12">
    <location>
        <begin position="195"/>
        <end position="222"/>
    </location>
</feature>
<name>A0A7M7NT54_STRPU</name>
<protein>
    <recommendedName>
        <fullName evidence="15">Sodium-dependent multivitamin transporter</fullName>
    </recommendedName>
</protein>
<feature type="transmembrane region" description="Helical" evidence="12">
    <location>
        <begin position="348"/>
        <end position="374"/>
    </location>
</feature>
<evidence type="ECO:0008006" key="15">
    <source>
        <dbReference type="Google" id="ProtNLM"/>
    </source>
</evidence>